<dbReference type="Proteomes" id="UP000199452">
    <property type="component" value="Unassembled WGS sequence"/>
</dbReference>
<gene>
    <name evidence="2" type="ORF">SAMN05216323_11099</name>
</gene>
<evidence type="ECO:0000313" key="2">
    <source>
        <dbReference type="EMBL" id="SDD22973.1"/>
    </source>
</evidence>
<proteinExistence type="predicted"/>
<dbReference type="AlphaFoldDB" id="A0A1G6T1X9"/>
<evidence type="ECO:0008006" key="4">
    <source>
        <dbReference type="Google" id="ProtNLM"/>
    </source>
</evidence>
<organism evidence="2 3">
    <name type="scientific">Williamwhitmania taraxaci</name>
    <dbReference type="NCBI Taxonomy" id="1640674"/>
    <lineage>
        <taxon>Bacteria</taxon>
        <taxon>Pseudomonadati</taxon>
        <taxon>Bacteroidota</taxon>
        <taxon>Bacteroidia</taxon>
        <taxon>Bacteroidales</taxon>
        <taxon>Williamwhitmaniaceae</taxon>
        <taxon>Williamwhitmania</taxon>
    </lineage>
</organism>
<name>A0A1G6T1X9_9BACT</name>
<keyword evidence="1" id="KW-0812">Transmembrane</keyword>
<accession>A0A1G6T1X9</accession>
<dbReference type="STRING" id="1640674.SAMN05216323_11099"/>
<protein>
    <recommendedName>
        <fullName evidence="4">EamA-like transporter family protein</fullName>
    </recommendedName>
</protein>
<sequence length="58" mass="6806">MFDLSKKRWQWGSMLLLALIWGSSFILMKKGMLAFSFTQVAAIRVFFSFIPYIRNIKA</sequence>
<feature type="transmembrane region" description="Helical" evidence="1">
    <location>
        <begin position="33"/>
        <end position="53"/>
    </location>
</feature>
<dbReference type="EMBL" id="FMYP01000109">
    <property type="protein sequence ID" value="SDD22973.1"/>
    <property type="molecule type" value="Genomic_DNA"/>
</dbReference>
<evidence type="ECO:0000313" key="3">
    <source>
        <dbReference type="Proteomes" id="UP000199452"/>
    </source>
</evidence>
<keyword evidence="1" id="KW-0472">Membrane</keyword>
<keyword evidence="3" id="KW-1185">Reference proteome</keyword>
<reference evidence="2 3" key="1">
    <citation type="submission" date="2016-09" db="EMBL/GenBank/DDBJ databases">
        <authorList>
            <person name="Capua I."/>
            <person name="De Benedictis P."/>
            <person name="Joannis T."/>
            <person name="Lombin L.H."/>
            <person name="Cattoli G."/>
        </authorList>
    </citation>
    <scope>NUCLEOTIDE SEQUENCE [LARGE SCALE GENOMIC DNA]</scope>
    <source>
        <strain evidence="2 3">A7P-90m</strain>
    </source>
</reference>
<keyword evidence="1" id="KW-1133">Transmembrane helix</keyword>
<evidence type="ECO:0000256" key="1">
    <source>
        <dbReference type="SAM" id="Phobius"/>
    </source>
</evidence>
<dbReference type="RefSeq" id="WP_212590583.1">
    <property type="nucleotide sequence ID" value="NZ_FMYP01000109.1"/>
</dbReference>
<feature type="transmembrane region" description="Helical" evidence="1">
    <location>
        <begin position="9"/>
        <end position="27"/>
    </location>
</feature>